<protein>
    <recommendedName>
        <fullName evidence="2">Reverse transcriptase domain-containing protein</fullName>
    </recommendedName>
</protein>
<evidence type="ECO:0008006" key="2">
    <source>
        <dbReference type="Google" id="ProtNLM"/>
    </source>
</evidence>
<gene>
    <name evidence="1" type="ORF">Tci_025822</name>
</gene>
<sequence length="162" mass="18682">MESDEVIKSSVENLVLIPSESEVTSDNERSNFNLEDEIRLVKNLLYNLSPRPPKELNAEIADTIVESLSPSPILAEDSDSHIEEIDLFLDTDDLMPPGIENDDYDSEGDIHFFEEFLSHDSLPFPEMSHQTLIIMMIRHFLVLLRNHRMLRFSLILSPIRVF</sequence>
<name>A0A6L2L0Z4_TANCI</name>
<reference evidence="1" key="1">
    <citation type="journal article" date="2019" name="Sci. Rep.">
        <title>Draft genome of Tanacetum cinerariifolium, the natural source of mosquito coil.</title>
        <authorList>
            <person name="Yamashiro T."/>
            <person name="Shiraishi A."/>
            <person name="Satake H."/>
            <person name="Nakayama K."/>
        </authorList>
    </citation>
    <scope>NUCLEOTIDE SEQUENCE</scope>
</reference>
<dbReference type="AlphaFoldDB" id="A0A6L2L0Z4"/>
<organism evidence="1">
    <name type="scientific">Tanacetum cinerariifolium</name>
    <name type="common">Dalmatian daisy</name>
    <name type="synonym">Chrysanthemum cinerariifolium</name>
    <dbReference type="NCBI Taxonomy" id="118510"/>
    <lineage>
        <taxon>Eukaryota</taxon>
        <taxon>Viridiplantae</taxon>
        <taxon>Streptophyta</taxon>
        <taxon>Embryophyta</taxon>
        <taxon>Tracheophyta</taxon>
        <taxon>Spermatophyta</taxon>
        <taxon>Magnoliopsida</taxon>
        <taxon>eudicotyledons</taxon>
        <taxon>Gunneridae</taxon>
        <taxon>Pentapetalae</taxon>
        <taxon>asterids</taxon>
        <taxon>campanulids</taxon>
        <taxon>Asterales</taxon>
        <taxon>Asteraceae</taxon>
        <taxon>Asteroideae</taxon>
        <taxon>Anthemideae</taxon>
        <taxon>Anthemidinae</taxon>
        <taxon>Tanacetum</taxon>
    </lineage>
</organism>
<comment type="caution">
    <text evidence="1">The sequence shown here is derived from an EMBL/GenBank/DDBJ whole genome shotgun (WGS) entry which is preliminary data.</text>
</comment>
<evidence type="ECO:0000313" key="1">
    <source>
        <dbReference type="EMBL" id="GEU53844.1"/>
    </source>
</evidence>
<dbReference type="EMBL" id="BKCJ010003237">
    <property type="protein sequence ID" value="GEU53844.1"/>
    <property type="molecule type" value="Genomic_DNA"/>
</dbReference>
<accession>A0A6L2L0Z4</accession>
<proteinExistence type="predicted"/>